<dbReference type="SMART" id="SM00343">
    <property type="entry name" value="ZnF_C2HC"/>
    <property type="match status" value="2"/>
</dbReference>
<dbReference type="EMBL" id="VTPC01053697">
    <property type="protein sequence ID" value="KAF2890391.1"/>
    <property type="molecule type" value="Genomic_DNA"/>
</dbReference>
<evidence type="ECO:0000313" key="5">
    <source>
        <dbReference type="Proteomes" id="UP000801492"/>
    </source>
</evidence>
<keyword evidence="1" id="KW-0862">Zinc</keyword>
<dbReference type="Gene3D" id="4.10.60.10">
    <property type="entry name" value="Zinc finger, CCHC-type"/>
    <property type="match status" value="1"/>
</dbReference>
<feature type="region of interest" description="Disordered" evidence="2">
    <location>
        <begin position="188"/>
        <end position="209"/>
    </location>
</feature>
<dbReference type="InterPro" id="IPR036875">
    <property type="entry name" value="Znf_CCHC_sf"/>
</dbReference>
<feature type="domain" description="CCHC-type" evidence="3">
    <location>
        <begin position="150"/>
        <end position="166"/>
    </location>
</feature>
<reference evidence="4" key="1">
    <citation type="submission" date="2019-08" db="EMBL/GenBank/DDBJ databases">
        <title>The genome of the North American firefly Photinus pyralis.</title>
        <authorList>
            <consortium name="Photinus pyralis genome working group"/>
            <person name="Fallon T.R."/>
            <person name="Sander Lower S.E."/>
            <person name="Weng J.-K."/>
        </authorList>
    </citation>
    <scope>NUCLEOTIDE SEQUENCE</scope>
    <source>
        <strain evidence="4">TRF0915ILg1</strain>
        <tissue evidence="4">Whole body</tissue>
    </source>
</reference>
<dbReference type="Proteomes" id="UP000801492">
    <property type="component" value="Unassembled WGS sequence"/>
</dbReference>
<feature type="compositionally biased region" description="Polar residues" evidence="2">
    <location>
        <begin position="200"/>
        <end position="209"/>
    </location>
</feature>
<evidence type="ECO:0000256" key="2">
    <source>
        <dbReference type="SAM" id="MobiDB-lite"/>
    </source>
</evidence>
<name>A0A8K0CRL1_IGNLU</name>
<organism evidence="4 5">
    <name type="scientific">Ignelater luminosus</name>
    <name type="common">Cucubano</name>
    <name type="synonym">Pyrophorus luminosus</name>
    <dbReference type="NCBI Taxonomy" id="2038154"/>
    <lineage>
        <taxon>Eukaryota</taxon>
        <taxon>Metazoa</taxon>
        <taxon>Ecdysozoa</taxon>
        <taxon>Arthropoda</taxon>
        <taxon>Hexapoda</taxon>
        <taxon>Insecta</taxon>
        <taxon>Pterygota</taxon>
        <taxon>Neoptera</taxon>
        <taxon>Endopterygota</taxon>
        <taxon>Coleoptera</taxon>
        <taxon>Polyphaga</taxon>
        <taxon>Elateriformia</taxon>
        <taxon>Elateroidea</taxon>
        <taxon>Elateridae</taxon>
        <taxon>Agrypninae</taxon>
        <taxon>Pyrophorini</taxon>
        <taxon>Ignelater</taxon>
    </lineage>
</organism>
<gene>
    <name evidence="4" type="ORF">ILUMI_15782</name>
</gene>
<proteinExistence type="predicted"/>
<dbReference type="PROSITE" id="PS50158">
    <property type="entry name" value="ZF_CCHC"/>
    <property type="match status" value="1"/>
</dbReference>
<feature type="region of interest" description="Disordered" evidence="2">
    <location>
        <begin position="117"/>
        <end position="141"/>
    </location>
</feature>
<dbReference type="OrthoDB" id="6503602at2759"/>
<protein>
    <recommendedName>
        <fullName evidence="3">CCHC-type domain-containing protein</fullName>
    </recommendedName>
</protein>
<dbReference type="SUPFAM" id="SSF57756">
    <property type="entry name" value="Retrovirus zinc finger-like domains"/>
    <property type="match status" value="1"/>
</dbReference>
<accession>A0A8K0CRL1</accession>
<dbReference type="AlphaFoldDB" id="A0A8K0CRL1"/>
<evidence type="ECO:0000259" key="3">
    <source>
        <dbReference type="PROSITE" id="PS50158"/>
    </source>
</evidence>
<keyword evidence="1" id="KW-0863">Zinc-finger</keyword>
<evidence type="ECO:0000313" key="4">
    <source>
        <dbReference type="EMBL" id="KAF2890391.1"/>
    </source>
</evidence>
<sequence length="209" mass="24252">MAANEEKIYDAILNETLSEDEVNEIIVWHADSKTKQNANMILRCVRLFFGKCKDLRFSFEETKEQVLEGLWLKDLSVHLLSISHQDENSLFHDIKKFQRLQQARLSRIKTNMDNKNLKQQLPGKNITLPAEFNKSESTSNNKQRSEETIRCFNCAGSGHRAGECKRPKRKRGSCYECGGMDHRLAQCPRARRQQDRQESESATTLQVHR</sequence>
<dbReference type="InterPro" id="IPR001878">
    <property type="entry name" value="Znf_CCHC"/>
</dbReference>
<keyword evidence="1" id="KW-0479">Metal-binding</keyword>
<dbReference type="GO" id="GO:0003676">
    <property type="term" value="F:nucleic acid binding"/>
    <property type="evidence" value="ECO:0007669"/>
    <property type="project" value="InterPro"/>
</dbReference>
<evidence type="ECO:0000256" key="1">
    <source>
        <dbReference type="PROSITE-ProRule" id="PRU00047"/>
    </source>
</evidence>
<comment type="caution">
    <text evidence="4">The sequence shown here is derived from an EMBL/GenBank/DDBJ whole genome shotgun (WGS) entry which is preliminary data.</text>
</comment>
<dbReference type="GO" id="GO:0008270">
    <property type="term" value="F:zinc ion binding"/>
    <property type="evidence" value="ECO:0007669"/>
    <property type="project" value="UniProtKB-KW"/>
</dbReference>
<keyword evidence="5" id="KW-1185">Reference proteome</keyword>